<dbReference type="Proteomes" id="UP000606786">
    <property type="component" value="Unassembled WGS sequence"/>
</dbReference>
<reference evidence="1" key="1">
    <citation type="submission" date="2020-11" db="EMBL/GenBank/DDBJ databases">
        <authorList>
            <person name="Whitehead M."/>
        </authorList>
    </citation>
    <scope>NUCLEOTIDE SEQUENCE</scope>
    <source>
        <strain evidence="1">EGII</strain>
    </source>
</reference>
<name>A0A811UTC5_CERCA</name>
<comment type="caution">
    <text evidence="1">The sequence shown here is derived from an EMBL/GenBank/DDBJ whole genome shotgun (WGS) entry which is preliminary data.</text>
</comment>
<accession>A0A811UTC5</accession>
<keyword evidence="2" id="KW-1185">Reference proteome</keyword>
<dbReference type="AlphaFoldDB" id="A0A811UTC5"/>
<proteinExistence type="predicted"/>
<evidence type="ECO:0000313" key="2">
    <source>
        <dbReference type="Proteomes" id="UP000606786"/>
    </source>
</evidence>
<gene>
    <name evidence="1" type="ORF">CCAP1982_LOCUS9693</name>
</gene>
<feature type="non-terminal residue" evidence="1">
    <location>
        <position position="57"/>
    </location>
</feature>
<dbReference type="EMBL" id="CAJHJT010000023">
    <property type="protein sequence ID" value="CAD7001195.1"/>
    <property type="molecule type" value="Genomic_DNA"/>
</dbReference>
<protein>
    <submittedName>
        <fullName evidence="1">(Mediterranean fruit fly) hypothetical protein</fullName>
    </submittedName>
</protein>
<sequence length="57" mass="6308">MQRAHVPINTHHRQKLSAITATSMDTSLQSVYINKEATLQTKLSKVGQDAKNCQATL</sequence>
<organism evidence="1 2">
    <name type="scientific">Ceratitis capitata</name>
    <name type="common">Mediterranean fruit fly</name>
    <name type="synonym">Tephritis capitata</name>
    <dbReference type="NCBI Taxonomy" id="7213"/>
    <lineage>
        <taxon>Eukaryota</taxon>
        <taxon>Metazoa</taxon>
        <taxon>Ecdysozoa</taxon>
        <taxon>Arthropoda</taxon>
        <taxon>Hexapoda</taxon>
        <taxon>Insecta</taxon>
        <taxon>Pterygota</taxon>
        <taxon>Neoptera</taxon>
        <taxon>Endopterygota</taxon>
        <taxon>Diptera</taxon>
        <taxon>Brachycera</taxon>
        <taxon>Muscomorpha</taxon>
        <taxon>Tephritoidea</taxon>
        <taxon>Tephritidae</taxon>
        <taxon>Ceratitis</taxon>
        <taxon>Ceratitis</taxon>
    </lineage>
</organism>
<evidence type="ECO:0000313" key="1">
    <source>
        <dbReference type="EMBL" id="CAD7001195.1"/>
    </source>
</evidence>